<keyword evidence="1" id="KW-0812">Transmembrane</keyword>
<evidence type="ECO:0000313" key="2">
    <source>
        <dbReference type="EMBL" id="SEA30504.1"/>
    </source>
</evidence>
<name>A0A1H4A4S7_9RHOB</name>
<gene>
    <name evidence="2" type="ORF">SAMN05444370_10452</name>
</gene>
<keyword evidence="1" id="KW-0472">Membrane</keyword>
<keyword evidence="1" id="KW-1133">Transmembrane helix</keyword>
<dbReference type="EMBL" id="FNQM01000004">
    <property type="protein sequence ID" value="SEA30504.1"/>
    <property type="molecule type" value="Genomic_DNA"/>
</dbReference>
<evidence type="ECO:0000313" key="3">
    <source>
        <dbReference type="Proteomes" id="UP000198703"/>
    </source>
</evidence>
<evidence type="ECO:0008006" key="4">
    <source>
        <dbReference type="Google" id="ProtNLM"/>
    </source>
</evidence>
<feature type="transmembrane region" description="Helical" evidence="1">
    <location>
        <begin position="12"/>
        <end position="33"/>
    </location>
</feature>
<reference evidence="2 3" key="1">
    <citation type="submission" date="2016-10" db="EMBL/GenBank/DDBJ databases">
        <authorList>
            <person name="de Groot N.N."/>
        </authorList>
    </citation>
    <scope>NUCLEOTIDE SEQUENCE [LARGE SCALE GENOMIC DNA]</scope>
    <source>
        <strain evidence="2 3">DSM 15345</strain>
    </source>
</reference>
<dbReference type="AlphaFoldDB" id="A0A1H4A4S7"/>
<proteinExistence type="predicted"/>
<dbReference type="RefSeq" id="WP_093251823.1">
    <property type="nucleotide sequence ID" value="NZ_FNQM01000004.1"/>
</dbReference>
<evidence type="ECO:0000256" key="1">
    <source>
        <dbReference type="SAM" id="Phobius"/>
    </source>
</evidence>
<dbReference type="Proteomes" id="UP000198703">
    <property type="component" value="Unassembled WGS sequence"/>
</dbReference>
<accession>A0A1H4A4S7</accession>
<sequence length="34" mass="3723">MSGRRARLVWFVGLWCAGVATLAVIAFAIRAVIF</sequence>
<organism evidence="2 3">
    <name type="scientific">Rubrimonas cliftonensis</name>
    <dbReference type="NCBI Taxonomy" id="89524"/>
    <lineage>
        <taxon>Bacteria</taxon>
        <taxon>Pseudomonadati</taxon>
        <taxon>Pseudomonadota</taxon>
        <taxon>Alphaproteobacteria</taxon>
        <taxon>Rhodobacterales</taxon>
        <taxon>Paracoccaceae</taxon>
        <taxon>Rubrimonas</taxon>
    </lineage>
</organism>
<keyword evidence="3" id="KW-1185">Reference proteome</keyword>
<protein>
    <recommendedName>
        <fullName evidence="4">DUF2474 domain-containing protein</fullName>
    </recommendedName>
</protein>